<proteinExistence type="predicted"/>
<keyword evidence="2" id="KW-1185">Reference proteome</keyword>
<protein>
    <submittedName>
        <fullName evidence="1">Uncharacterized protein</fullName>
    </submittedName>
</protein>
<dbReference type="EMBL" id="CM055741">
    <property type="protein sequence ID" value="KAJ8002383.1"/>
    <property type="molecule type" value="Genomic_DNA"/>
</dbReference>
<gene>
    <name evidence="1" type="ORF">DPEC_G00179340</name>
</gene>
<name>A0ACC2GF51_DALPE</name>
<dbReference type="Proteomes" id="UP001157502">
    <property type="component" value="Chromosome 14"/>
</dbReference>
<accession>A0ACC2GF51</accession>
<reference evidence="1" key="1">
    <citation type="submission" date="2021-05" db="EMBL/GenBank/DDBJ databases">
        <authorList>
            <person name="Pan Q."/>
            <person name="Jouanno E."/>
            <person name="Zahm M."/>
            <person name="Klopp C."/>
            <person name="Cabau C."/>
            <person name="Louis A."/>
            <person name="Berthelot C."/>
            <person name="Parey E."/>
            <person name="Roest Crollius H."/>
            <person name="Montfort J."/>
            <person name="Robinson-Rechavi M."/>
            <person name="Bouchez O."/>
            <person name="Lampietro C."/>
            <person name="Lopez Roques C."/>
            <person name="Donnadieu C."/>
            <person name="Postlethwait J."/>
            <person name="Bobe J."/>
            <person name="Dillon D."/>
            <person name="Chandos A."/>
            <person name="von Hippel F."/>
            <person name="Guiguen Y."/>
        </authorList>
    </citation>
    <scope>NUCLEOTIDE SEQUENCE</scope>
    <source>
        <strain evidence="1">YG-Jan2019</strain>
    </source>
</reference>
<organism evidence="1 2">
    <name type="scientific">Dallia pectoralis</name>
    <name type="common">Alaska blackfish</name>
    <dbReference type="NCBI Taxonomy" id="75939"/>
    <lineage>
        <taxon>Eukaryota</taxon>
        <taxon>Metazoa</taxon>
        <taxon>Chordata</taxon>
        <taxon>Craniata</taxon>
        <taxon>Vertebrata</taxon>
        <taxon>Euteleostomi</taxon>
        <taxon>Actinopterygii</taxon>
        <taxon>Neopterygii</taxon>
        <taxon>Teleostei</taxon>
        <taxon>Protacanthopterygii</taxon>
        <taxon>Esociformes</taxon>
        <taxon>Umbridae</taxon>
        <taxon>Dallia</taxon>
    </lineage>
</organism>
<sequence>MAKVLWIYEYNNADNNVYSVFLLEILKVSGLLPTTAAPTTTTAATTATSTASVTSITNFDRVAVFIRLVFYLNTPVPNEDAVLGIVNKQLSNQFRTVPTVTPAILTNVTYIKLNNTAFAIDLGFQITNVTLETFIKSDTITFTNETYSQIQDLINNLLQKIVNQPEGKLFTFPSANFSLNGNELMAKVLWIYEYNNADNNVYSVFLLEILKVSGLLPTTAAPTTTTAATTATSTASVTSITNFDRVAVFIRLVFYLNTPVPNEDAVLGIVNKQLSNQFRTVPTVTQAILTNVTYIKLNNTAFAIDLGFQITNVTLETFIKSDTITFTNATYIQIQDLINNLLQKIVNQPEGKLFTFPSANFSLNGNELMAKVLWIYEYNNTDNNVYSVFLLEILKVSGLLPTTAAPTTTTSTTLLPSLLLSTFYSTTSGGGFPGWALAIIIPCGIAIILIPLWILLACLLCGCCAGIRRRWHRRRSYNVQYTTRNGLF</sequence>
<evidence type="ECO:0000313" key="2">
    <source>
        <dbReference type="Proteomes" id="UP001157502"/>
    </source>
</evidence>
<comment type="caution">
    <text evidence="1">The sequence shown here is derived from an EMBL/GenBank/DDBJ whole genome shotgun (WGS) entry which is preliminary data.</text>
</comment>
<evidence type="ECO:0000313" key="1">
    <source>
        <dbReference type="EMBL" id="KAJ8002383.1"/>
    </source>
</evidence>